<dbReference type="SUPFAM" id="SSF49447">
    <property type="entry name" value="Second domain of Mu2 adaptin subunit (ap50) of ap2 adaptor"/>
    <property type="match status" value="1"/>
</dbReference>
<dbReference type="Pfam" id="PF00928">
    <property type="entry name" value="Adap_comp_sub"/>
    <property type="match status" value="1"/>
</dbReference>
<evidence type="ECO:0000256" key="10">
    <source>
        <dbReference type="RuleBase" id="RU364018"/>
    </source>
</evidence>
<evidence type="ECO:0000313" key="14">
    <source>
        <dbReference type="EMBL" id="KAI6650321.1"/>
    </source>
</evidence>
<dbReference type="FunFam" id="2.60.40.1170:FF:000007">
    <property type="entry name" value="Coatomer subunit delta"/>
    <property type="match status" value="1"/>
</dbReference>
<accession>A0AAV7JPN8</accession>
<dbReference type="InterPro" id="IPR022775">
    <property type="entry name" value="AP_mu_sigma_su"/>
</dbReference>
<dbReference type="Pfam" id="PF01217">
    <property type="entry name" value="Clat_adaptor_s"/>
    <property type="match status" value="1"/>
</dbReference>
<evidence type="ECO:0000256" key="5">
    <source>
        <dbReference type="ARBA" id="ARBA00022892"/>
    </source>
</evidence>
<evidence type="ECO:0000256" key="2">
    <source>
        <dbReference type="ARBA" id="ARBA00011775"/>
    </source>
</evidence>
<comment type="similarity">
    <text evidence="1 10">Belongs to the adaptor complexes medium subunit family. Delta-COP subfamily.</text>
</comment>
<dbReference type="InterPro" id="IPR027059">
    <property type="entry name" value="Coatomer_dsu"/>
</dbReference>
<keyword evidence="3 10" id="KW-0813">Transport</keyword>
<comment type="caution">
    <text evidence="14">The sequence shown here is derived from an EMBL/GenBank/DDBJ whole genome shotgun (WGS) entry which is preliminary data.</text>
</comment>
<keyword evidence="4 10" id="KW-0963">Cytoplasm</keyword>
<dbReference type="GO" id="GO:0015031">
    <property type="term" value="P:protein transport"/>
    <property type="evidence" value="ECO:0007669"/>
    <property type="project" value="UniProtKB-KW"/>
</dbReference>
<dbReference type="Gene3D" id="2.60.40.1170">
    <property type="entry name" value="Mu homology domain, subdomain B"/>
    <property type="match status" value="2"/>
</dbReference>
<feature type="domain" description="MHD" evidence="13">
    <location>
        <begin position="278"/>
        <end position="519"/>
    </location>
</feature>
<evidence type="ECO:0000256" key="6">
    <source>
        <dbReference type="ARBA" id="ARBA00022927"/>
    </source>
</evidence>
<dbReference type="InterPro" id="IPR028565">
    <property type="entry name" value="MHD"/>
</dbReference>
<evidence type="ECO:0000259" key="13">
    <source>
        <dbReference type="PROSITE" id="PS51072"/>
    </source>
</evidence>
<dbReference type="Gene3D" id="3.30.450.60">
    <property type="match status" value="1"/>
</dbReference>
<dbReference type="PROSITE" id="PS51072">
    <property type="entry name" value="MHD"/>
    <property type="match status" value="1"/>
</dbReference>
<protein>
    <recommendedName>
        <fullName evidence="10">Coatomer subunit delta</fullName>
    </recommendedName>
</protein>
<sequence length="519" mass="57868">MVLLAAAICSKQGKILVSRQFVEMNRSRIEGLLTTFTKLLESGDSKQQHTFIETESVRYVYQPMDSSLYTVLLTTKASNILEDLESLRLFSRVVTEYCTTVCEADIKDNAFQLIFAFDEIVALGYRENVNMTQIRTYIDMDSYDEKVSIAQRKAQEREAADIMKRKAKELELARKEQAKKGGMGRGDRISFPGGIAGTGVSSSEVNTLSVLDNKPPFYSSQGKAAGSRGMKLTPKSRNVENFVDNIMREGGHVASLTTKDARTGASHLSQSAVSLKPTSPVHILVQEKINLFADRNGGLEQFEINGVLYLIVSDADGLENTQVQIESKEKRNFQMQTHPNIDKKLFLQNSIIAIKPDGKSYLLGEKTGVLKWRFASTDESNIPLSINCWPSDGGDRCDVNIEYELTQPNLTLNDVIISIPLPTGSGNPVVTESDGDYALDSKKRLLDWHLPVIDSNNTTGSMEFSIPGLPDDFFPISIQFHSDKPFMQFSIHDVISRNTGEKVKFSMEAELLVDRYVIQ</sequence>
<evidence type="ECO:0000256" key="12">
    <source>
        <dbReference type="SAM" id="Coils"/>
    </source>
</evidence>
<evidence type="ECO:0000256" key="8">
    <source>
        <dbReference type="ARBA" id="ARBA00023136"/>
    </source>
</evidence>
<evidence type="ECO:0000313" key="15">
    <source>
        <dbReference type="Proteomes" id="UP001165289"/>
    </source>
</evidence>
<dbReference type="GO" id="GO:0000139">
    <property type="term" value="C:Golgi membrane"/>
    <property type="evidence" value="ECO:0007669"/>
    <property type="project" value="UniProtKB-SubCell"/>
</dbReference>
<dbReference type="CDD" id="cd14830">
    <property type="entry name" value="Delta_COP_N"/>
    <property type="match status" value="1"/>
</dbReference>
<comment type="subunit">
    <text evidence="2 10">Oligomeric complex that consists of at least the alpha, beta, beta', gamma, delta, epsilon and zeta subunits.</text>
</comment>
<dbReference type="SUPFAM" id="SSF64356">
    <property type="entry name" value="SNARE-like"/>
    <property type="match status" value="1"/>
</dbReference>
<organism evidence="14 15">
    <name type="scientific">Oopsacas minuta</name>
    <dbReference type="NCBI Taxonomy" id="111878"/>
    <lineage>
        <taxon>Eukaryota</taxon>
        <taxon>Metazoa</taxon>
        <taxon>Porifera</taxon>
        <taxon>Hexactinellida</taxon>
        <taxon>Hexasterophora</taxon>
        <taxon>Lyssacinosida</taxon>
        <taxon>Leucopsacidae</taxon>
        <taxon>Oopsacas</taxon>
    </lineage>
</organism>
<keyword evidence="6 10" id="KW-0653">Protein transport</keyword>
<keyword evidence="9 10" id="KW-0968">Cytoplasmic vesicle</keyword>
<gene>
    <name evidence="14" type="ORF">LOD99_5999</name>
</gene>
<keyword evidence="8 10" id="KW-0472">Membrane</keyword>
<dbReference type="GO" id="GO:0006890">
    <property type="term" value="P:retrograde vesicle-mediated transport, Golgi to endoplasmic reticulum"/>
    <property type="evidence" value="ECO:0007669"/>
    <property type="project" value="UniProtKB-UniRule"/>
</dbReference>
<evidence type="ECO:0000256" key="4">
    <source>
        <dbReference type="ARBA" id="ARBA00022490"/>
    </source>
</evidence>
<name>A0AAV7JPN8_9METZ</name>
<dbReference type="PANTHER" id="PTHR10121:SF0">
    <property type="entry name" value="COATOMER SUBUNIT DELTA"/>
    <property type="match status" value="1"/>
</dbReference>
<comment type="subcellular location">
    <subcellularLocation>
        <location evidence="10 11">Cytoplasm</location>
    </subcellularLocation>
    <subcellularLocation>
        <location evidence="10 11">Cytoplasmic vesicle</location>
        <location evidence="10 11">COPI-coated vesicle membrane</location>
        <topology evidence="10 11">Peripheral membrane protein</topology>
        <orientation evidence="10 11">Cytoplasmic side</orientation>
    </subcellularLocation>
    <subcellularLocation>
        <location evidence="10 11">Golgi apparatus membrane</location>
        <topology evidence="10 11">Peripheral membrane protein</topology>
        <orientation evidence="10 11">Cytoplasmic side</orientation>
    </subcellularLocation>
</comment>
<evidence type="ECO:0000256" key="11">
    <source>
        <dbReference type="RuleBase" id="RU366052"/>
    </source>
</evidence>
<evidence type="ECO:0000256" key="1">
    <source>
        <dbReference type="ARBA" id="ARBA00010516"/>
    </source>
</evidence>
<dbReference type="InterPro" id="IPR036168">
    <property type="entry name" value="AP2_Mu_C_sf"/>
</dbReference>
<proteinExistence type="inferred from homology"/>
<comment type="function">
    <text evidence="10">The coatomer is a cytosolic protein complex that binds to dilysine motifs and reversibly associates with Golgi non-clathrin-coated vesicles, which further mediate biosynthetic protein transport from the ER, via the Golgi up to the trans Golgi network. Coatomer complex is required for budding from Golgi membranes, and is essential for the retrograde Golgi-to-ER transport of dilysine-tagged proteins.</text>
</comment>
<evidence type="ECO:0000256" key="3">
    <source>
        <dbReference type="ARBA" id="ARBA00022448"/>
    </source>
</evidence>
<dbReference type="PANTHER" id="PTHR10121">
    <property type="entry name" value="COATOMER SUBUNIT DELTA"/>
    <property type="match status" value="1"/>
</dbReference>
<dbReference type="CDD" id="cd09254">
    <property type="entry name" value="AP_delta-COPI_MHD"/>
    <property type="match status" value="1"/>
</dbReference>
<keyword evidence="7 10" id="KW-0333">Golgi apparatus</keyword>
<feature type="coiled-coil region" evidence="12">
    <location>
        <begin position="153"/>
        <end position="180"/>
    </location>
</feature>
<dbReference type="GO" id="GO:0030126">
    <property type="term" value="C:COPI vesicle coat"/>
    <property type="evidence" value="ECO:0007669"/>
    <property type="project" value="UniProtKB-UniRule"/>
</dbReference>
<keyword evidence="15" id="KW-1185">Reference proteome</keyword>
<dbReference type="FunFam" id="3.30.450.60:FF:000003">
    <property type="entry name" value="Coatomer subunit delta"/>
    <property type="match status" value="1"/>
</dbReference>
<dbReference type="InterPro" id="IPR011012">
    <property type="entry name" value="Longin-like_dom_sf"/>
</dbReference>
<dbReference type="Proteomes" id="UP001165289">
    <property type="component" value="Unassembled WGS sequence"/>
</dbReference>
<keyword evidence="12" id="KW-0175">Coiled coil</keyword>
<dbReference type="GO" id="GO:0051645">
    <property type="term" value="P:Golgi localization"/>
    <property type="evidence" value="ECO:0007669"/>
    <property type="project" value="TreeGrafter"/>
</dbReference>
<evidence type="ECO:0000256" key="7">
    <source>
        <dbReference type="ARBA" id="ARBA00023034"/>
    </source>
</evidence>
<keyword evidence="5 10" id="KW-0931">ER-Golgi transport</keyword>
<dbReference type="EMBL" id="JAKMXF010000312">
    <property type="protein sequence ID" value="KAI6650321.1"/>
    <property type="molecule type" value="Genomic_DNA"/>
</dbReference>
<reference evidence="14 15" key="1">
    <citation type="journal article" date="2023" name="BMC Biol.">
        <title>The compact genome of the sponge Oopsacas minuta (Hexactinellida) is lacking key metazoan core genes.</title>
        <authorList>
            <person name="Santini S."/>
            <person name="Schenkelaars Q."/>
            <person name="Jourda C."/>
            <person name="Duchesne M."/>
            <person name="Belahbib H."/>
            <person name="Rocher C."/>
            <person name="Selva M."/>
            <person name="Riesgo A."/>
            <person name="Vervoort M."/>
            <person name="Leys S.P."/>
            <person name="Kodjabachian L."/>
            <person name="Le Bivic A."/>
            <person name="Borchiellini C."/>
            <person name="Claverie J.M."/>
            <person name="Renard E."/>
        </authorList>
    </citation>
    <scope>NUCLEOTIDE SEQUENCE [LARGE SCALE GENOMIC DNA]</scope>
    <source>
        <strain evidence="14">SPO-2</strain>
    </source>
</reference>
<dbReference type="GO" id="GO:0006888">
    <property type="term" value="P:endoplasmic reticulum to Golgi vesicle-mediated transport"/>
    <property type="evidence" value="ECO:0007669"/>
    <property type="project" value="TreeGrafter"/>
</dbReference>
<dbReference type="AlphaFoldDB" id="A0AAV7JPN8"/>
<evidence type="ECO:0000256" key="9">
    <source>
        <dbReference type="ARBA" id="ARBA00023329"/>
    </source>
</evidence>